<dbReference type="Gene3D" id="1.25.40.380">
    <property type="entry name" value="Protein of unknown function DUF1810"/>
    <property type="match status" value="1"/>
</dbReference>
<comment type="caution">
    <text evidence="1">The sequence shown here is derived from an EMBL/GenBank/DDBJ whole genome shotgun (WGS) entry which is preliminary data.</text>
</comment>
<sequence length="140" mass="15638">MNFDLERLVTAQNDQYHRPLGEIRRGRKQSHRMWYIFPQIAGLGPSAMAQRYAIGSLSEARAYLAHAVLGPRIRECVSALQDLQTPDAVGVFCSVDAMQLRSSLTLFALAAPEESLFSSALERWFKGARDQRTLDLVGQG</sequence>
<evidence type="ECO:0000313" key="1">
    <source>
        <dbReference type="EMBL" id="KHS45934.1"/>
    </source>
</evidence>
<proteinExistence type="predicted"/>
<dbReference type="RefSeq" id="WP_039334947.1">
    <property type="nucleotide sequence ID" value="NZ_JRVC01000011.1"/>
</dbReference>
<accession>A0A0B8ZHZ8</accession>
<dbReference type="SUPFAM" id="SSF140736">
    <property type="entry name" value="Rv1873-like"/>
    <property type="match status" value="1"/>
</dbReference>
<evidence type="ECO:0000313" key="2">
    <source>
        <dbReference type="Proteomes" id="UP000031338"/>
    </source>
</evidence>
<dbReference type="STRING" id="48936.NJ75_02541"/>
<gene>
    <name evidence="1" type="ORF">NJ75_02541</name>
</gene>
<reference evidence="1 2" key="1">
    <citation type="submission" date="2014-10" db="EMBL/GenBank/DDBJ databases">
        <title>Draft genome sequence of Novosphingobium subterraneum DSM 12447.</title>
        <authorList>
            <person name="Gan H.M."/>
            <person name="Gan H.Y."/>
            <person name="Savka M.A."/>
        </authorList>
    </citation>
    <scope>NUCLEOTIDE SEQUENCE [LARGE SCALE GENOMIC DNA]</scope>
    <source>
        <strain evidence="1 2">DSM 12447</strain>
    </source>
</reference>
<protein>
    <recommendedName>
        <fullName evidence="3">Calpastatin</fullName>
    </recommendedName>
</protein>
<keyword evidence="2" id="KW-1185">Reference proteome</keyword>
<dbReference type="PIRSF" id="PIRSF008546">
    <property type="entry name" value="UCP008546"/>
    <property type="match status" value="1"/>
</dbReference>
<dbReference type="EMBL" id="JRVC01000011">
    <property type="protein sequence ID" value="KHS45934.1"/>
    <property type="molecule type" value="Genomic_DNA"/>
</dbReference>
<dbReference type="Proteomes" id="UP000031338">
    <property type="component" value="Unassembled WGS sequence"/>
</dbReference>
<name>A0A0B8ZHZ8_9SPHN</name>
<organism evidence="1 2">
    <name type="scientific">Novosphingobium subterraneum</name>
    <dbReference type="NCBI Taxonomy" id="48936"/>
    <lineage>
        <taxon>Bacteria</taxon>
        <taxon>Pseudomonadati</taxon>
        <taxon>Pseudomonadota</taxon>
        <taxon>Alphaproteobacteria</taxon>
        <taxon>Sphingomonadales</taxon>
        <taxon>Sphingomonadaceae</taxon>
        <taxon>Novosphingobium</taxon>
    </lineage>
</organism>
<dbReference type="PATRIC" id="fig|48936.3.peg.2549"/>
<dbReference type="AlphaFoldDB" id="A0A0B8ZHZ8"/>
<evidence type="ECO:0008006" key="3">
    <source>
        <dbReference type="Google" id="ProtNLM"/>
    </source>
</evidence>
<dbReference type="InterPro" id="IPR036287">
    <property type="entry name" value="Rv1873-like_sf"/>
</dbReference>
<dbReference type="InterPro" id="IPR014937">
    <property type="entry name" value="DUF1810"/>
</dbReference>
<dbReference type="Pfam" id="PF08837">
    <property type="entry name" value="DUF1810"/>
    <property type="match status" value="1"/>
</dbReference>